<dbReference type="InterPro" id="IPR036388">
    <property type="entry name" value="WH-like_DNA-bd_sf"/>
</dbReference>
<dbReference type="PROSITE" id="PS51077">
    <property type="entry name" value="HTH_ICLR"/>
    <property type="match status" value="1"/>
</dbReference>
<evidence type="ECO:0000313" key="8">
    <source>
        <dbReference type="Proteomes" id="UP001500642"/>
    </source>
</evidence>
<dbReference type="InterPro" id="IPR036390">
    <property type="entry name" value="WH_DNA-bd_sf"/>
</dbReference>
<dbReference type="InterPro" id="IPR005471">
    <property type="entry name" value="Tscrpt_reg_IclR_N"/>
</dbReference>
<keyword evidence="2" id="KW-0238">DNA-binding</keyword>
<evidence type="ECO:0000256" key="1">
    <source>
        <dbReference type="ARBA" id="ARBA00023015"/>
    </source>
</evidence>
<dbReference type="SUPFAM" id="SSF55781">
    <property type="entry name" value="GAF domain-like"/>
    <property type="match status" value="1"/>
</dbReference>
<evidence type="ECO:0000256" key="2">
    <source>
        <dbReference type="ARBA" id="ARBA00023125"/>
    </source>
</evidence>
<accession>A0ABP8JGX4</accession>
<sequence length="288" mass="30032">MPEVPALRRSVAILRHLAGSNRPVSAGALVRALELPRSSVYELLAVLEELGLVTKSSTGYLLGAGVSELGSAYMRTNPLQRMAQPIVRELAEQTGATAQLAVLRGWETVYLVKEQAVRSAAVITATGVRMPAYLTATGRAIMSALSGREVLALLSGEDAFVNRTGRGPTSLRQLNELLRRTRELGYAVERGEISTEITTVAAPVFDVLDRPIAAVGLSVRAEEPGRPGDTGGAGDTGEPRRTGGADGPAGSGGARTDGRGASVAEIDIAGDIAPHVVHAAGRLTAKLR</sequence>
<evidence type="ECO:0000256" key="4">
    <source>
        <dbReference type="SAM" id="MobiDB-lite"/>
    </source>
</evidence>
<gene>
    <name evidence="7" type="ORF">GCM10023167_17450</name>
</gene>
<name>A0ABP8JGX4_9MICO</name>
<reference evidence="8" key="1">
    <citation type="journal article" date="2019" name="Int. J. Syst. Evol. Microbiol.">
        <title>The Global Catalogue of Microorganisms (GCM) 10K type strain sequencing project: providing services to taxonomists for standard genome sequencing and annotation.</title>
        <authorList>
            <consortium name="The Broad Institute Genomics Platform"/>
            <consortium name="The Broad Institute Genome Sequencing Center for Infectious Disease"/>
            <person name="Wu L."/>
            <person name="Ma J."/>
        </authorList>
    </citation>
    <scope>NUCLEOTIDE SEQUENCE [LARGE SCALE GENOMIC DNA]</scope>
    <source>
        <strain evidence="8">JCM 17808</strain>
    </source>
</reference>
<dbReference type="PROSITE" id="PS51078">
    <property type="entry name" value="ICLR_ED"/>
    <property type="match status" value="1"/>
</dbReference>
<dbReference type="PANTHER" id="PTHR30136:SF24">
    <property type="entry name" value="HTH-TYPE TRANSCRIPTIONAL REPRESSOR ALLR"/>
    <property type="match status" value="1"/>
</dbReference>
<dbReference type="Proteomes" id="UP001500642">
    <property type="component" value="Unassembled WGS sequence"/>
</dbReference>
<dbReference type="PANTHER" id="PTHR30136">
    <property type="entry name" value="HELIX-TURN-HELIX TRANSCRIPTIONAL REGULATOR, ICLR FAMILY"/>
    <property type="match status" value="1"/>
</dbReference>
<feature type="domain" description="HTH iclR-type" evidence="5">
    <location>
        <begin position="4"/>
        <end position="64"/>
    </location>
</feature>
<feature type="compositionally biased region" description="Gly residues" evidence="4">
    <location>
        <begin position="244"/>
        <end position="255"/>
    </location>
</feature>
<dbReference type="Gene3D" id="3.30.450.40">
    <property type="match status" value="1"/>
</dbReference>
<dbReference type="InterPro" id="IPR011991">
    <property type="entry name" value="ArsR-like_HTH"/>
</dbReference>
<dbReference type="CDD" id="cd00090">
    <property type="entry name" value="HTH_ARSR"/>
    <property type="match status" value="1"/>
</dbReference>
<evidence type="ECO:0000313" key="7">
    <source>
        <dbReference type="EMBL" id="GAA4390708.1"/>
    </source>
</evidence>
<comment type="caution">
    <text evidence="7">The sequence shown here is derived from an EMBL/GenBank/DDBJ whole genome shotgun (WGS) entry which is preliminary data.</text>
</comment>
<dbReference type="SUPFAM" id="SSF46785">
    <property type="entry name" value="Winged helix' DNA-binding domain"/>
    <property type="match status" value="1"/>
</dbReference>
<keyword evidence="3" id="KW-0804">Transcription</keyword>
<proteinExistence type="predicted"/>
<keyword evidence="8" id="KW-1185">Reference proteome</keyword>
<dbReference type="SMART" id="SM00346">
    <property type="entry name" value="HTH_ICLR"/>
    <property type="match status" value="1"/>
</dbReference>
<dbReference type="InterPro" id="IPR029016">
    <property type="entry name" value="GAF-like_dom_sf"/>
</dbReference>
<evidence type="ECO:0000259" key="5">
    <source>
        <dbReference type="PROSITE" id="PS51077"/>
    </source>
</evidence>
<dbReference type="InterPro" id="IPR014757">
    <property type="entry name" value="Tscrpt_reg_IclR_C"/>
</dbReference>
<feature type="domain" description="IclR-ED" evidence="6">
    <location>
        <begin position="65"/>
        <end position="288"/>
    </location>
</feature>
<dbReference type="Gene3D" id="1.10.10.10">
    <property type="entry name" value="Winged helix-like DNA-binding domain superfamily/Winged helix DNA-binding domain"/>
    <property type="match status" value="1"/>
</dbReference>
<dbReference type="Pfam" id="PF09339">
    <property type="entry name" value="HTH_IclR"/>
    <property type="match status" value="1"/>
</dbReference>
<dbReference type="EMBL" id="BAABGL010000011">
    <property type="protein sequence ID" value="GAA4390708.1"/>
    <property type="molecule type" value="Genomic_DNA"/>
</dbReference>
<dbReference type="Pfam" id="PF01614">
    <property type="entry name" value="IclR_C"/>
    <property type="match status" value="1"/>
</dbReference>
<organism evidence="7 8">
    <name type="scientific">Brevibacterium pityocampae</name>
    <dbReference type="NCBI Taxonomy" id="506594"/>
    <lineage>
        <taxon>Bacteria</taxon>
        <taxon>Bacillati</taxon>
        <taxon>Actinomycetota</taxon>
        <taxon>Actinomycetes</taxon>
        <taxon>Micrococcales</taxon>
        <taxon>Brevibacteriaceae</taxon>
        <taxon>Brevibacterium</taxon>
    </lineage>
</organism>
<protein>
    <submittedName>
        <fullName evidence="7">IclR family transcriptional regulator</fullName>
    </submittedName>
</protein>
<dbReference type="InterPro" id="IPR050707">
    <property type="entry name" value="HTH_MetabolicPath_Reg"/>
</dbReference>
<evidence type="ECO:0000256" key="3">
    <source>
        <dbReference type="ARBA" id="ARBA00023163"/>
    </source>
</evidence>
<evidence type="ECO:0000259" key="6">
    <source>
        <dbReference type="PROSITE" id="PS51078"/>
    </source>
</evidence>
<keyword evidence="1" id="KW-0805">Transcription regulation</keyword>
<dbReference type="RefSeq" id="WP_295690621.1">
    <property type="nucleotide sequence ID" value="NZ_BAABGL010000011.1"/>
</dbReference>
<feature type="region of interest" description="Disordered" evidence="4">
    <location>
        <begin position="219"/>
        <end position="259"/>
    </location>
</feature>